<dbReference type="Proteomes" id="UP001238805">
    <property type="component" value="Chromosome"/>
</dbReference>
<protein>
    <recommendedName>
        <fullName evidence="4">Secreted protein</fullName>
    </recommendedName>
</protein>
<dbReference type="EMBL" id="CP126970">
    <property type="protein sequence ID" value="WIM70453.1"/>
    <property type="molecule type" value="Genomic_DNA"/>
</dbReference>
<gene>
    <name evidence="2" type="ORF">QP029_00850</name>
</gene>
<keyword evidence="1" id="KW-0472">Membrane</keyword>
<feature type="transmembrane region" description="Helical" evidence="1">
    <location>
        <begin position="30"/>
        <end position="48"/>
    </location>
</feature>
<dbReference type="RefSeq" id="WP_284875042.1">
    <property type="nucleotide sequence ID" value="NZ_CP126970.1"/>
</dbReference>
<organism evidence="2 3">
    <name type="scientific">Corynebacterium suedekumii</name>
    <dbReference type="NCBI Taxonomy" id="3049801"/>
    <lineage>
        <taxon>Bacteria</taxon>
        <taxon>Bacillati</taxon>
        <taxon>Actinomycetota</taxon>
        <taxon>Actinomycetes</taxon>
        <taxon>Mycobacteriales</taxon>
        <taxon>Corynebacteriaceae</taxon>
        <taxon>Corynebacterium</taxon>
    </lineage>
</organism>
<reference evidence="2 3" key="1">
    <citation type="submission" date="2023-05" db="EMBL/GenBank/DDBJ databases">
        <title>Corynebacterium suedekumii sp. nov. and Corynebacterium breve sp. nov. isolated from raw cow's milk.</title>
        <authorList>
            <person name="Baer M.K."/>
            <person name="Mehl L."/>
            <person name="Hellmuth R."/>
            <person name="Marke G."/>
            <person name="Lipski A."/>
        </authorList>
    </citation>
    <scope>NUCLEOTIDE SEQUENCE [LARGE SCALE GENOMIC DNA]</scope>
    <source>
        <strain evidence="2 3">LM112</strain>
    </source>
</reference>
<evidence type="ECO:0000256" key="1">
    <source>
        <dbReference type="SAM" id="Phobius"/>
    </source>
</evidence>
<evidence type="ECO:0000313" key="3">
    <source>
        <dbReference type="Proteomes" id="UP001238805"/>
    </source>
</evidence>
<keyword evidence="1" id="KW-0812">Transmembrane</keyword>
<name>A0ABY8VLR9_9CORY</name>
<proteinExistence type="predicted"/>
<accession>A0ABY8VLR9</accession>
<evidence type="ECO:0000313" key="2">
    <source>
        <dbReference type="EMBL" id="WIM70453.1"/>
    </source>
</evidence>
<evidence type="ECO:0008006" key="4">
    <source>
        <dbReference type="Google" id="ProtNLM"/>
    </source>
</evidence>
<keyword evidence="1" id="KW-1133">Transmembrane helix</keyword>
<sequence length="223" mass="24226">MKPSAGMAVAVPWVGFAALVAWALGGTVGFLAGVGVALVGLIVIVATMKQPPSELPAEPQISPLDQARIQHREVLDAYAAWEFDPEMLLRFPGLWDRSRPEVHRYFDALAAATRAEPESEGTPAQVDAYVDSVHELRMAWAGAERYARSTGTSNLSATYRAEAETGLKLYRHAQGAATEDERQTYYRRALETVRSLVQAGLLPASLPAVARLERVQRGELPSA</sequence>
<keyword evidence="3" id="KW-1185">Reference proteome</keyword>